<proteinExistence type="predicted"/>
<dbReference type="EMBL" id="CP021748">
    <property type="protein sequence ID" value="ARX85875.1"/>
    <property type="molecule type" value="Genomic_DNA"/>
</dbReference>
<dbReference type="InterPro" id="IPR036379">
    <property type="entry name" value="A-amylase_inhib_sf"/>
</dbReference>
<dbReference type="Pfam" id="PF01356">
    <property type="entry name" value="A_amylase_inhib"/>
    <property type="match status" value="1"/>
</dbReference>
<gene>
    <name evidence="4" type="ORF">SMD44_05344</name>
</gene>
<feature type="compositionally biased region" description="Low complexity" evidence="3">
    <location>
        <begin position="50"/>
        <end position="86"/>
    </location>
</feature>
<dbReference type="GO" id="GO:0015066">
    <property type="term" value="F:alpha-amylase inhibitor activity"/>
    <property type="evidence" value="ECO:0007669"/>
    <property type="project" value="UniProtKB-KW"/>
</dbReference>
<feature type="region of interest" description="Disordered" evidence="3">
    <location>
        <begin position="50"/>
        <end position="93"/>
    </location>
</feature>
<keyword evidence="2" id="KW-1015">Disulfide bond</keyword>
<protein>
    <submittedName>
        <fullName evidence="4">Uncharacterized protein</fullName>
    </submittedName>
</protein>
<evidence type="ECO:0000313" key="4">
    <source>
        <dbReference type="EMBL" id="ARX85875.1"/>
    </source>
</evidence>
<dbReference type="KEGG" id="salf:SMD44_05344"/>
<reference evidence="4 5" key="1">
    <citation type="submission" date="2017-05" db="EMBL/GenBank/DDBJ databases">
        <title>Streptomyces alboflavus Genome sequencing and assembly.</title>
        <authorList>
            <person name="Wang Y."/>
            <person name="Du B."/>
            <person name="Ding Y."/>
            <person name="Liu H."/>
            <person name="Hou Q."/>
            <person name="Liu K."/>
            <person name="Wang C."/>
            <person name="Yao L."/>
        </authorList>
    </citation>
    <scope>NUCLEOTIDE SEQUENCE [LARGE SCALE GENOMIC DNA]</scope>
    <source>
        <strain evidence="4 5">MDJK44</strain>
    </source>
</reference>
<dbReference type="InterPro" id="IPR000833">
    <property type="entry name" value="A-amylase_inhib"/>
</dbReference>
<sequence length="152" mass="15312">MTNSTALTPAEGEQDTGWRAPHRTGGLARTAAVGIAAAAILGGGLALAPSASAAPAAPTSSSGAPGTSGSSGSADASSAARSADVSPRGTAPACVQRTVRGRTATVTNYCGRTVRVKVVVKFGPDSRCFTLPPRHWARYTWSFGSYDKTVTC</sequence>
<evidence type="ECO:0000256" key="3">
    <source>
        <dbReference type="SAM" id="MobiDB-lite"/>
    </source>
</evidence>
<evidence type="ECO:0000313" key="5">
    <source>
        <dbReference type="Proteomes" id="UP000195880"/>
    </source>
</evidence>
<name>A0A1Z1WHF2_9ACTN</name>
<dbReference type="AlphaFoldDB" id="A0A1Z1WHF2"/>
<evidence type="ECO:0000256" key="2">
    <source>
        <dbReference type="ARBA" id="ARBA00023157"/>
    </source>
</evidence>
<organism evidence="4 5">
    <name type="scientific">Streptomyces alboflavus</name>
    <dbReference type="NCBI Taxonomy" id="67267"/>
    <lineage>
        <taxon>Bacteria</taxon>
        <taxon>Bacillati</taxon>
        <taxon>Actinomycetota</taxon>
        <taxon>Actinomycetes</taxon>
        <taxon>Kitasatosporales</taxon>
        <taxon>Streptomycetaceae</taxon>
        <taxon>Streptomyces</taxon>
    </lineage>
</organism>
<dbReference type="Proteomes" id="UP000195880">
    <property type="component" value="Chromosome"/>
</dbReference>
<dbReference type="Gene3D" id="2.60.40.20">
    <property type="entry name" value="Alpha-amylase inhibitor"/>
    <property type="match status" value="1"/>
</dbReference>
<dbReference type="eggNOG" id="ENOG502ZQK0">
    <property type="taxonomic scope" value="Bacteria"/>
</dbReference>
<feature type="region of interest" description="Disordered" evidence="3">
    <location>
        <begin position="1"/>
        <end position="23"/>
    </location>
</feature>
<dbReference type="SUPFAM" id="SSF49498">
    <property type="entry name" value="alpha-Amylase inhibitor tendamistat"/>
    <property type="match status" value="1"/>
</dbReference>
<dbReference type="RefSeq" id="WP_087885535.1">
    <property type="nucleotide sequence ID" value="NZ_CP021748.1"/>
</dbReference>
<accession>A0A1Z1WHF2</accession>
<evidence type="ECO:0000256" key="1">
    <source>
        <dbReference type="ARBA" id="ARBA00022579"/>
    </source>
</evidence>
<keyword evidence="5" id="KW-1185">Reference proteome</keyword>
<dbReference type="OrthoDB" id="3543903at2"/>
<keyword evidence="1" id="KW-0022">Alpha-amylase inhibitor</keyword>